<dbReference type="STRING" id="31958.SD37_19820"/>
<evidence type="ECO:0000313" key="3">
    <source>
        <dbReference type="Proteomes" id="UP000093695"/>
    </source>
</evidence>
<organism evidence="2 3">
    <name type="scientific">Amycolatopsis orientalis</name>
    <name type="common">Nocardia orientalis</name>
    <dbReference type="NCBI Taxonomy" id="31958"/>
    <lineage>
        <taxon>Bacteria</taxon>
        <taxon>Bacillati</taxon>
        <taxon>Actinomycetota</taxon>
        <taxon>Actinomycetes</taxon>
        <taxon>Pseudonocardiales</taxon>
        <taxon>Pseudonocardiaceae</taxon>
        <taxon>Amycolatopsis</taxon>
    </lineage>
</organism>
<name>A0A193CC55_AMYOR</name>
<feature type="compositionally biased region" description="Polar residues" evidence="1">
    <location>
        <begin position="12"/>
        <end position="23"/>
    </location>
</feature>
<sequence length="155" mass="17112">MSACRGVLPSPRSDSAAATSTSYPDPPAQTETVTVTPSSTPTSSSAPGLEPAAIDRVFQVYMNGLANHDMTALRSGTCPRLRETLLGFELHGHYVERWELLPYSVQSGMEYVTVQAKITQRNARTGRLAGDVVYSWNVERNEDTNYYVCGWLDYE</sequence>
<evidence type="ECO:0000256" key="1">
    <source>
        <dbReference type="SAM" id="MobiDB-lite"/>
    </source>
</evidence>
<protein>
    <submittedName>
        <fullName evidence="2">Uncharacterized protein</fullName>
    </submittedName>
</protein>
<evidence type="ECO:0000313" key="2">
    <source>
        <dbReference type="EMBL" id="ANN21890.1"/>
    </source>
</evidence>
<reference evidence="2 3" key="1">
    <citation type="journal article" date="2015" name="Genome Announc.">
        <title>Draft Genome Sequence of Norvancomycin-Producing Strain Amycolatopsis orientalis CPCC200066.</title>
        <authorList>
            <person name="Lei X."/>
            <person name="Yuan F."/>
            <person name="Shi Y."/>
            <person name="Li X."/>
            <person name="Wang L."/>
            <person name="Hong B."/>
        </authorList>
    </citation>
    <scope>NUCLEOTIDE SEQUENCE [LARGE SCALE GENOMIC DNA]</scope>
    <source>
        <strain evidence="2 3">B-37</strain>
    </source>
</reference>
<dbReference type="EMBL" id="CP016174">
    <property type="protein sequence ID" value="ANN21890.1"/>
    <property type="molecule type" value="Genomic_DNA"/>
</dbReference>
<keyword evidence="3" id="KW-1185">Reference proteome</keyword>
<dbReference type="KEGG" id="aori:SD37_19820"/>
<feature type="compositionally biased region" description="Low complexity" evidence="1">
    <location>
        <begin position="32"/>
        <end position="45"/>
    </location>
</feature>
<feature type="region of interest" description="Disordered" evidence="1">
    <location>
        <begin position="1"/>
        <end position="49"/>
    </location>
</feature>
<dbReference type="AlphaFoldDB" id="A0A193CC55"/>
<proteinExistence type="predicted"/>
<dbReference type="Proteomes" id="UP000093695">
    <property type="component" value="Chromosome"/>
</dbReference>
<gene>
    <name evidence="2" type="ORF">SD37_19820</name>
</gene>
<accession>A0A193CC55</accession>